<accession>A0A2K8PVC4</accession>
<evidence type="ECO:0000256" key="2">
    <source>
        <dbReference type="SAM" id="SignalP"/>
    </source>
</evidence>
<feature type="chain" id="PRO_5042697587" description="Secreted protein" evidence="2">
    <location>
        <begin position="22"/>
        <end position="90"/>
    </location>
</feature>
<evidence type="ECO:0000313" key="5">
    <source>
        <dbReference type="Proteomes" id="UP000451048"/>
    </source>
</evidence>
<organism evidence="4 6">
    <name type="scientific">Acinetobacter haemolyticus</name>
    <dbReference type="NCBI Taxonomy" id="29430"/>
    <lineage>
        <taxon>Bacteria</taxon>
        <taxon>Pseudomonadati</taxon>
        <taxon>Pseudomonadota</taxon>
        <taxon>Gammaproteobacteria</taxon>
        <taxon>Moraxellales</taxon>
        <taxon>Moraxellaceae</taxon>
        <taxon>Acinetobacter</taxon>
    </lineage>
</organism>
<dbReference type="Proteomes" id="UP000451048">
    <property type="component" value="Unassembled WGS sequence"/>
</dbReference>
<sequence>MTSWMKYNLLFLMFFNTISWAEPSTSKTIRSLDDTELSNITDHNHGDTKVDENKDDHHSKDKQLRNEDSRQQKVINGLMLQKPNVLPPSK</sequence>
<evidence type="ECO:0000313" key="6">
    <source>
        <dbReference type="Proteomes" id="UP000463868"/>
    </source>
</evidence>
<dbReference type="AlphaFoldDB" id="A0A2K8PVC4"/>
<dbReference type="EMBL" id="WTTO01000048">
    <property type="protein sequence ID" value="NAR74456.1"/>
    <property type="molecule type" value="Genomic_DNA"/>
</dbReference>
<feature type="compositionally biased region" description="Basic and acidic residues" evidence="1">
    <location>
        <begin position="42"/>
        <end position="70"/>
    </location>
</feature>
<evidence type="ECO:0000313" key="3">
    <source>
        <dbReference type="EMBL" id="NAR74456.1"/>
    </source>
</evidence>
<protein>
    <recommendedName>
        <fullName evidence="7">Secreted protein</fullName>
    </recommendedName>
</protein>
<evidence type="ECO:0000313" key="4">
    <source>
        <dbReference type="EMBL" id="QHI14083.1"/>
    </source>
</evidence>
<gene>
    <name evidence="4" type="ORF">AhaeAN43_12275</name>
    <name evidence="3" type="ORF">GPS52_13390</name>
</gene>
<dbReference type="EMBL" id="CP031976">
    <property type="protein sequence ID" value="QHI14083.1"/>
    <property type="molecule type" value="Genomic_DNA"/>
</dbReference>
<feature type="signal peptide" evidence="2">
    <location>
        <begin position="1"/>
        <end position="21"/>
    </location>
</feature>
<keyword evidence="2" id="KW-0732">Signal</keyword>
<evidence type="ECO:0000256" key="1">
    <source>
        <dbReference type="SAM" id="MobiDB-lite"/>
    </source>
</evidence>
<reference evidence="3 5" key="2">
    <citation type="submission" date="2019-12" db="EMBL/GenBank/DDBJ databases">
        <title>Acinetobacter haemolyticus comparative genomics.</title>
        <authorList>
            <person name="Castro-Jaimes S."/>
            <person name="Bello-Lopez E."/>
            <person name="Velazquez-Acosta C."/>
            <person name="Volkow-Fernandez P."/>
            <person name="Lozano-Zarain P."/>
            <person name="Castillo Ramirez S."/>
            <person name="Cevallos M.A."/>
        </authorList>
    </citation>
    <scope>NUCLEOTIDE SEQUENCE [LARGE SCALE GENOMIC DNA]</scope>
    <source>
        <strain evidence="3 5">AN10</strain>
    </source>
</reference>
<name>A0A2K8PVC4_ACIHA</name>
<feature type="region of interest" description="Disordered" evidence="1">
    <location>
        <begin position="35"/>
        <end position="70"/>
    </location>
</feature>
<evidence type="ECO:0008006" key="7">
    <source>
        <dbReference type="Google" id="ProtNLM"/>
    </source>
</evidence>
<dbReference type="RefSeq" id="WP_005091433.1">
    <property type="nucleotide sequence ID" value="NZ_CP018260.1"/>
</dbReference>
<dbReference type="Proteomes" id="UP000463868">
    <property type="component" value="Chromosome"/>
</dbReference>
<reference evidence="4 6" key="1">
    <citation type="submission" date="2018-08" db="EMBL/GenBank/DDBJ databases">
        <title>Analysis of the genomic diversity of Mexican Acinetobacter haemolyticus clinical isolates.</title>
        <authorList>
            <person name="Castro-Jaimes S."/>
            <person name="Cevallos M.A."/>
        </authorList>
    </citation>
    <scope>NUCLEOTIDE SEQUENCE [LARGE SCALE GENOMIC DNA]</scope>
    <source>
        <strain evidence="4 6">AN43</strain>
    </source>
</reference>
<proteinExistence type="predicted"/>